<dbReference type="OrthoDB" id="2745898at2759"/>
<dbReference type="EMBL" id="JACAZH010000028">
    <property type="protein sequence ID" value="KAF7340993.1"/>
    <property type="molecule type" value="Genomic_DNA"/>
</dbReference>
<reference evidence="1" key="1">
    <citation type="submission" date="2020-05" db="EMBL/GenBank/DDBJ databases">
        <title>Mycena genomes resolve the evolution of fungal bioluminescence.</title>
        <authorList>
            <person name="Tsai I.J."/>
        </authorList>
    </citation>
    <scope>NUCLEOTIDE SEQUENCE</scope>
    <source>
        <strain evidence="1">160909Yilan</strain>
    </source>
</reference>
<comment type="caution">
    <text evidence="1">The sequence shown here is derived from an EMBL/GenBank/DDBJ whole genome shotgun (WGS) entry which is preliminary data.</text>
</comment>
<accession>A0A8H7CMR7</accession>
<protein>
    <submittedName>
        <fullName evidence="1">Uncharacterized protein</fullName>
    </submittedName>
</protein>
<dbReference type="AlphaFoldDB" id="A0A8H7CMR7"/>
<proteinExistence type="predicted"/>
<evidence type="ECO:0000313" key="2">
    <source>
        <dbReference type="Proteomes" id="UP000623467"/>
    </source>
</evidence>
<gene>
    <name evidence="1" type="ORF">MSAN_02084700</name>
</gene>
<sequence length="365" mass="40861">MSGTFSTEHRTPFISALVEFLMRQPLRELNVLYWEGVPPTTILRLLTAAPMVSFFSVYVNRDPLHPSDHLQLTPKLEELFVGYGARGIYELLAQPQFELCASTLRRLSVDYLHSGSVSPLAQFVSDIQFIPPEFPLLCFVEASLWFRDITTPWFSETISLLASTSAILADISISFFPLNHEDVAHAIIPDGVMAALDVAIAAHPGRPVIRWRFDFPAYFDDETRNECQNRLALTCGFGTIPIEFLPQELVQAIARVDAEGDNLEQSIQQMIDKPVNVHQRILTFCFLRYIPASLFDFLARQPLRKVSVSQSDGVSAASILHLLTAAPVVSFMDVFVESDPFPLENPQYNPKVEELLIGSVNSTSS</sequence>
<keyword evidence="2" id="KW-1185">Reference proteome</keyword>
<dbReference type="Proteomes" id="UP000623467">
    <property type="component" value="Unassembled WGS sequence"/>
</dbReference>
<evidence type="ECO:0000313" key="1">
    <source>
        <dbReference type="EMBL" id="KAF7340993.1"/>
    </source>
</evidence>
<name>A0A8H7CMR7_9AGAR</name>
<organism evidence="1 2">
    <name type="scientific">Mycena sanguinolenta</name>
    <dbReference type="NCBI Taxonomy" id="230812"/>
    <lineage>
        <taxon>Eukaryota</taxon>
        <taxon>Fungi</taxon>
        <taxon>Dikarya</taxon>
        <taxon>Basidiomycota</taxon>
        <taxon>Agaricomycotina</taxon>
        <taxon>Agaricomycetes</taxon>
        <taxon>Agaricomycetidae</taxon>
        <taxon>Agaricales</taxon>
        <taxon>Marasmiineae</taxon>
        <taxon>Mycenaceae</taxon>
        <taxon>Mycena</taxon>
    </lineage>
</organism>